<dbReference type="AlphaFoldDB" id="A0A397V5X3"/>
<accession>A0A397V5X3</accession>
<protein>
    <submittedName>
        <fullName evidence="1">Uncharacterized protein</fullName>
    </submittedName>
</protein>
<comment type="caution">
    <text evidence="1">The sequence shown here is derived from an EMBL/GenBank/DDBJ whole genome shotgun (WGS) entry which is preliminary data.</text>
</comment>
<evidence type="ECO:0000313" key="2">
    <source>
        <dbReference type="Proteomes" id="UP000266673"/>
    </source>
</evidence>
<keyword evidence="2" id="KW-1185">Reference proteome</keyword>
<gene>
    <name evidence="1" type="ORF">C2G38_2186224</name>
</gene>
<organism evidence="1 2">
    <name type="scientific">Gigaspora rosea</name>
    <dbReference type="NCBI Taxonomy" id="44941"/>
    <lineage>
        <taxon>Eukaryota</taxon>
        <taxon>Fungi</taxon>
        <taxon>Fungi incertae sedis</taxon>
        <taxon>Mucoromycota</taxon>
        <taxon>Glomeromycotina</taxon>
        <taxon>Glomeromycetes</taxon>
        <taxon>Diversisporales</taxon>
        <taxon>Gigasporaceae</taxon>
        <taxon>Gigaspora</taxon>
    </lineage>
</organism>
<reference evidence="1 2" key="1">
    <citation type="submission" date="2018-06" db="EMBL/GenBank/DDBJ databases">
        <title>Comparative genomics reveals the genomic features of Rhizophagus irregularis, R. cerebriforme, R. diaphanum and Gigaspora rosea, and their symbiotic lifestyle signature.</title>
        <authorList>
            <person name="Morin E."/>
            <person name="San Clemente H."/>
            <person name="Chen E.C.H."/>
            <person name="De La Providencia I."/>
            <person name="Hainaut M."/>
            <person name="Kuo A."/>
            <person name="Kohler A."/>
            <person name="Murat C."/>
            <person name="Tang N."/>
            <person name="Roy S."/>
            <person name="Loubradou J."/>
            <person name="Henrissat B."/>
            <person name="Grigoriev I.V."/>
            <person name="Corradi N."/>
            <person name="Roux C."/>
            <person name="Martin F.M."/>
        </authorList>
    </citation>
    <scope>NUCLEOTIDE SEQUENCE [LARGE SCALE GENOMIC DNA]</scope>
    <source>
        <strain evidence="1 2">DAOM 194757</strain>
    </source>
</reference>
<evidence type="ECO:0000313" key="1">
    <source>
        <dbReference type="EMBL" id="RIB17860.1"/>
    </source>
</evidence>
<dbReference type="OrthoDB" id="2611327at2759"/>
<dbReference type="EMBL" id="QKWP01000578">
    <property type="protein sequence ID" value="RIB17860.1"/>
    <property type="molecule type" value="Genomic_DNA"/>
</dbReference>
<sequence length="104" mass="11608">MSRKIFVIRTDSEGHRDNSVIASGTEARVIPAIKNTLVRLENNLPDDLMANLLLILTKCNKGGSCFSIDTSTKGIAKPKKVFYMDNQAFCIILVFGKMKKMKEN</sequence>
<dbReference type="Proteomes" id="UP000266673">
    <property type="component" value="Unassembled WGS sequence"/>
</dbReference>
<name>A0A397V5X3_9GLOM</name>
<proteinExistence type="predicted"/>